<evidence type="ECO:0000256" key="3">
    <source>
        <dbReference type="ARBA" id="ARBA00023163"/>
    </source>
</evidence>
<dbReference type="OrthoDB" id="2143914at2759"/>
<dbReference type="CDD" id="cd00167">
    <property type="entry name" value="SANT"/>
    <property type="match status" value="2"/>
</dbReference>
<dbReference type="SUPFAM" id="SSF46689">
    <property type="entry name" value="Homeodomain-like"/>
    <property type="match status" value="2"/>
</dbReference>
<keyword evidence="3" id="KW-0804">Transcription</keyword>
<evidence type="ECO:0000259" key="7">
    <source>
        <dbReference type="PROSITE" id="PS51293"/>
    </source>
</evidence>
<keyword evidence="4" id="KW-0539">Nucleus</keyword>
<dbReference type="PROSITE" id="PS51294">
    <property type="entry name" value="HTH_MYB"/>
    <property type="match status" value="2"/>
</dbReference>
<gene>
    <name evidence="9" type="ORF">TRFO_41773</name>
</gene>
<dbReference type="VEuPathDB" id="TrichDB:TRFO_41773"/>
<dbReference type="InterPro" id="IPR001005">
    <property type="entry name" value="SANT/Myb"/>
</dbReference>
<evidence type="ECO:0000256" key="2">
    <source>
        <dbReference type="ARBA" id="ARBA00023125"/>
    </source>
</evidence>
<keyword evidence="2" id="KW-0238">DNA-binding</keyword>
<keyword evidence="1" id="KW-0805">Transcription regulation</keyword>
<dbReference type="SMART" id="SM00717">
    <property type="entry name" value="SANT"/>
    <property type="match status" value="2"/>
</dbReference>
<dbReference type="RefSeq" id="XP_068369640.1">
    <property type="nucleotide sequence ID" value="XM_068513972.1"/>
</dbReference>
<feature type="domain" description="HTH myb-type" evidence="8">
    <location>
        <begin position="95"/>
        <end position="150"/>
    </location>
</feature>
<keyword evidence="10" id="KW-1185">Reference proteome</keyword>
<dbReference type="AlphaFoldDB" id="A0A1J4L046"/>
<evidence type="ECO:0000313" key="10">
    <source>
        <dbReference type="Proteomes" id="UP000179807"/>
    </source>
</evidence>
<feature type="domain" description="SANT" evidence="7">
    <location>
        <begin position="98"/>
        <end position="150"/>
    </location>
</feature>
<dbReference type="GO" id="GO:0042796">
    <property type="term" value="P:snRNA transcription by RNA polymerase III"/>
    <property type="evidence" value="ECO:0007669"/>
    <property type="project" value="TreeGrafter"/>
</dbReference>
<dbReference type="Proteomes" id="UP000179807">
    <property type="component" value="Unassembled WGS sequence"/>
</dbReference>
<dbReference type="InterPro" id="IPR009057">
    <property type="entry name" value="Homeodomain-like_sf"/>
</dbReference>
<proteinExistence type="predicted"/>
<feature type="region of interest" description="Disordered" evidence="5">
    <location>
        <begin position="148"/>
        <end position="178"/>
    </location>
</feature>
<feature type="domain" description="SANT" evidence="7">
    <location>
        <begin position="45"/>
        <end position="86"/>
    </location>
</feature>
<feature type="domain" description="Myb-like" evidence="6">
    <location>
        <begin position="42"/>
        <end position="94"/>
    </location>
</feature>
<evidence type="ECO:0000313" key="9">
    <source>
        <dbReference type="EMBL" id="OHT16504.1"/>
    </source>
</evidence>
<dbReference type="GO" id="GO:0019185">
    <property type="term" value="C:snRNA-activating protein complex"/>
    <property type="evidence" value="ECO:0007669"/>
    <property type="project" value="TreeGrafter"/>
</dbReference>
<evidence type="ECO:0000259" key="8">
    <source>
        <dbReference type="PROSITE" id="PS51294"/>
    </source>
</evidence>
<organism evidence="9 10">
    <name type="scientific">Tritrichomonas foetus</name>
    <dbReference type="NCBI Taxonomy" id="1144522"/>
    <lineage>
        <taxon>Eukaryota</taxon>
        <taxon>Metamonada</taxon>
        <taxon>Parabasalia</taxon>
        <taxon>Tritrichomonadida</taxon>
        <taxon>Tritrichomonadidae</taxon>
        <taxon>Tritrichomonas</taxon>
    </lineage>
</organism>
<dbReference type="PROSITE" id="PS51293">
    <property type="entry name" value="SANT"/>
    <property type="match status" value="2"/>
</dbReference>
<comment type="caution">
    <text evidence="9">The sequence shown here is derived from an EMBL/GenBank/DDBJ whole genome shotgun (WGS) entry which is preliminary data.</text>
</comment>
<dbReference type="InterPro" id="IPR051575">
    <property type="entry name" value="Myb-like_DNA-bd"/>
</dbReference>
<protein>
    <recommendedName>
        <fullName evidence="11">Myb-like DNA-binding domain containing protein</fullName>
    </recommendedName>
</protein>
<evidence type="ECO:0000256" key="1">
    <source>
        <dbReference type="ARBA" id="ARBA00023015"/>
    </source>
</evidence>
<dbReference type="GO" id="GO:0042795">
    <property type="term" value="P:snRNA transcription by RNA polymerase II"/>
    <property type="evidence" value="ECO:0007669"/>
    <property type="project" value="TreeGrafter"/>
</dbReference>
<feature type="domain" description="HTH myb-type" evidence="8">
    <location>
        <begin position="42"/>
        <end position="94"/>
    </location>
</feature>
<dbReference type="GO" id="GO:0001006">
    <property type="term" value="F:RNA polymerase III type 3 promoter sequence-specific DNA binding"/>
    <property type="evidence" value="ECO:0007669"/>
    <property type="project" value="TreeGrafter"/>
</dbReference>
<evidence type="ECO:0000256" key="4">
    <source>
        <dbReference type="ARBA" id="ARBA00023242"/>
    </source>
</evidence>
<dbReference type="EMBL" id="MLAK01000105">
    <property type="protein sequence ID" value="OHT16504.1"/>
    <property type="molecule type" value="Genomic_DNA"/>
</dbReference>
<dbReference type="PANTHER" id="PTHR46621:SF1">
    <property type="entry name" value="SNRNA-ACTIVATING PROTEIN COMPLEX SUBUNIT 4"/>
    <property type="match status" value="1"/>
</dbReference>
<dbReference type="InterPro" id="IPR017884">
    <property type="entry name" value="SANT_dom"/>
</dbReference>
<reference evidence="9" key="1">
    <citation type="submission" date="2016-10" db="EMBL/GenBank/DDBJ databases">
        <authorList>
            <person name="Benchimol M."/>
            <person name="Almeida L.G."/>
            <person name="Vasconcelos A.T."/>
            <person name="Perreira-Neves A."/>
            <person name="Rosa I.A."/>
            <person name="Tasca T."/>
            <person name="Bogo M.R."/>
            <person name="de Souza W."/>
        </authorList>
    </citation>
    <scope>NUCLEOTIDE SEQUENCE [LARGE SCALE GENOMIC DNA]</scope>
    <source>
        <strain evidence="9">K</strain>
    </source>
</reference>
<dbReference type="GO" id="GO:0000978">
    <property type="term" value="F:RNA polymerase II cis-regulatory region sequence-specific DNA binding"/>
    <property type="evidence" value="ECO:0007669"/>
    <property type="project" value="TreeGrafter"/>
</dbReference>
<evidence type="ECO:0000259" key="6">
    <source>
        <dbReference type="PROSITE" id="PS50090"/>
    </source>
</evidence>
<evidence type="ECO:0008006" key="11">
    <source>
        <dbReference type="Google" id="ProtNLM"/>
    </source>
</evidence>
<dbReference type="Pfam" id="PF00249">
    <property type="entry name" value="Myb_DNA-binding"/>
    <property type="match status" value="2"/>
</dbReference>
<dbReference type="InterPro" id="IPR017930">
    <property type="entry name" value="Myb_dom"/>
</dbReference>
<dbReference type="GeneID" id="94848676"/>
<dbReference type="PANTHER" id="PTHR46621">
    <property type="entry name" value="SNRNA-ACTIVATING PROTEIN COMPLEX SUBUNIT 4"/>
    <property type="match status" value="1"/>
</dbReference>
<accession>A0A1J4L046</accession>
<sequence length="330" mass="36886">MKRSCNLSQLIGLLTQTLYSQNSPSFSTQSGLSSSQNCEECGSRKKTRTWTNTEDQKLLAGIARYGLDNWQMVAKFLGGGRNKAQCSQRWARCLNPKISKKGWTSEDDKKLKELVELHGEKNWTKIASIFGNRSDVQCRYHYRQLMSASGNTNNNTDNENTRKINENNSNPNHRTNRELTTEFKLDISSLNNLTKKTINSALFSENIIFNGDQLTTNTPSSSPINSNSFLTSKLPTPMISSIAPGQSAPCPSSTTARPRVLSPEINKIKDLMPLMMPLAPITPSLRHAREQALSLIAAENSLNYRTTQSLHVWGVCGIEQDRLSGFLRQL</sequence>
<evidence type="ECO:0000256" key="5">
    <source>
        <dbReference type="SAM" id="MobiDB-lite"/>
    </source>
</evidence>
<feature type="domain" description="Myb-like" evidence="6">
    <location>
        <begin position="95"/>
        <end position="146"/>
    </location>
</feature>
<dbReference type="Gene3D" id="1.10.10.60">
    <property type="entry name" value="Homeodomain-like"/>
    <property type="match status" value="2"/>
</dbReference>
<name>A0A1J4L046_9EUKA</name>
<dbReference type="PROSITE" id="PS50090">
    <property type="entry name" value="MYB_LIKE"/>
    <property type="match status" value="2"/>
</dbReference>